<dbReference type="InterPro" id="IPR050445">
    <property type="entry name" value="Bact_polysacc_biosynth/exp"/>
</dbReference>
<feature type="transmembrane region" description="Helical" evidence="2">
    <location>
        <begin position="24"/>
        <end position="42"/>
    </location>
</feature>
<dbReference type="RefSeq" id="WP_097111141.1">
    <property type="nucleotide sequence ID" value="NZ_OBEB01000003.1"/>
</dbReference>
<feature type="transmembrane region" description="Helical" evidence="2">
    <location>
        <begin position="492"/>
        <end position="511"/>
    </location>
</feature>
<dbReference type="Proteomes" id="UP000219353">
    <property type="component" value="Unassembled WGS sequence"/>
</dbReference>
<feature type="coiled-coil region" evidence="1">
    <location>
        <begin position="290"/>
        <end position="364"/>
    </location>
</feature>
<evidence type="ECO:0000256" key="2">
    <source>
        <dbReference type="SAM" id="Phobius"/>
    </source>
</evidence>
<dbReference type="NCBIfam" id="TIGR03007">
    <property type="entry name" value="pepcterm_ChnLen"/>
    <property type="match status" value="1"/>
</dbReference>
<reference evidence="4" key="1">
    <citation type="submission" date="2017-09" db="EMBL/GenBank/DDBJ databases">
        <authorList>
            <person name="Varghese N."/>
            <person name="Submissions S."/>
        </authorList>
    </citation>
    <scope>NUCLEOTIDE SEQUENCE [LARGE SCALE GENOMIC DNA]</scope>
    <source>
        <strain evidence="4">CGMCC 1.12461</strain>
    </source>
</reference>
<sequence>MRELQQAIELLHTYLQGIWLRRRYIVITAWLVCPVGWFYVYSLPPTYEANARLFVETRTFLEPLLRGLAFRGDTNQEIQLMARTLLSRPNLEKIARATDLDIQAKDEKQFEALIDSLQNNIKIAGSGRENIYVISYSNPVPQRALSVVQETLNTFVENRLGSSRADSQAAESFLNSEIAEYESRLVEAELRLSDFKKNRMAMLQGNESDYYSQLTQEKRRLEAARLELREQETRLASAKSQLTGEEPVFGVMPFAGGGGGVATQYDERIRSLSAQLDGLLIRYTENHPDVQETKRLLERLETQREEELQLVANSSPEGRSGSSYNQNPVYQELRINVARLETEVASTRVRVQAYADQVDELESKLNLIPEIEAEFTGLNRDYQITKSKYEALLGKREQAELSRRAEATEQDVQFNIIEPPRVPLTPSGPPRGLYYTAVLLLGVAAGVAMAFLRSLISPVLSRASQLQSITDLPIFGVVSHTEKNAILKQVRLHFVYFTALSGALVLCYLALLSNEMLFGRSAELLLRVIR</sequence>
<evidence type="ECO:0000313" key="3">
    <source>
        <dbReference type="EMBL" id="SNY51572.1"/>
    </source>
</evidence>
<dbReference type="InterPro" id="IPR014345">
    <property type="entry name" value="XrtA_polysacc_chain"/>
</dbReference>
<keyword evidence="2" id="KW-0472">Membrane</keyword>
<feature type="coiled-coil region" evidence="1">
    <location>
        <begin position="171"/>
        <end position="241"/>
    </location>
</feature>
<name>A0A285IUB2_9GAMM</name>
<dbReference type="PANTHER" id="PTHR32309">
    <property type="entry name" value="TYROSINE-PROTEIN KINASE"/>
    <property type="match status" value="1"/>
</dbReference>
<evidence type="ECO:0000313" key="4">
    <source>
        <dbReference type="Proteomes" id="UP000219353"/>
    </source>
</evidence>
<proteinExistence type="predicted"/>
<feature type="transmembrane region" description="Helical" evidence="2">
    <location>
        <begin position="432"/>
        <end position="452"/>
    </location>
</feature>
<dbReference type="OrthoDB" id="9795292at2"/>
<dbReference type="PANTHER" id="PTHR32309:SF31">
    <property type="entry name" value="CAPSULAR EXOPOLYSACCHARIDE FAMILY"/>
    <property type="match status" value="1"/>
</dbReference>
<keyword evidence="1" id="KW-0175">Coiled coil</keyword>
<keyword evidence="4" id="KW-1185">Reference proteome</keyword>
<dbReference type="EMBL" id="OBEB01000003">
    <property type="protein sequence ID" value="SNY51572.1"/>
    <property type="molecule type" value="Genomic_DNA"/>
</dbReference>
<organism evidence="3 4">
    <name type="scientific">Arsukibacterium tuosuense</name>
    <dbReference type="NCBI Taxonomy" id="1323745"/>
    <lineage>
        <taxon>Bacteria</taxon>
        <taxon>Pseudomonadati</taxon>
        <taxon>Pseudomonadota</taxon>
        <taxon>Gammaproteobacteria</taxon>
        <taxon>Chromatiales</taxon>
        <taxon>Chromatiaceae</taxon>
        <taxon>Arsukibacterium</taxon>
    </lineage>
</organism>
<keyword evidence="2" id="KW-1133">Transmembrane helix</keyword>
<protein>
    <submittedName>
        <fullName evidence="3">Polysaccharide chain length determinant protein, PEP-CTERM locus subfamily</fullName>
    </submittedName>
</protein>
<keyword evidence="2" id="KW-0812">Transmembrane</keyword>
<dbReference type="AlphaFoldDB" id="A0A285IUB2"/>
<accession>A0A285IUB2</accession>
<gene>
    <name evidence="3" type="ORF">SAMN06297280_1900</name>
</gene>
<evidence type="ECO:0000256" key="1">
    <source>
        <dbReference type="SAM" id="Coils"/>
    </source>
</evidence>